<keyword evidence="1" id="KW-0732">Signal</keyword>
<evidence type="ECO:0000313" key="2">
    <source>
        <dbReference type="EMBL" id="QPD06113.1"/>
    </source>
</evidence>
<evidence type="ECO:0000313" key="3">
    <source>
        <dbReference type="Proteomes" id="UP000593737"/>
    </source>
</evidence>
<dbReference type="Proteomes" id="UP000593737">
    <property type="component" value="Chromosome"/>
</dbReference>
<name>A0A7S8FHY7_9BACT</name>
<feature type="chain" id="PRO_5032405061" evidence="1">
    <location>
        <begin position="27"/>
        <end position="220"/>
    </location>
</feature>
<feature type="signal peptide" evidence="1">
    <location>
        <begin position="1"/>
        <end position="26"/>
    </location>
</feature>
<protein>
    <submittedName>
        <fullName evidence="2">Uncharacterized protein</fullName>
    </submittedName>
</protein>
<evidence type="ECO:0000256" key="1">
    <source>
        <dbReference type="SAM" id="SignalP"/>
    </source>
</evidence>
<organism evidence="2 3">
    <name type="scientific">Candidatus Nitrospira kreftii</name>
    <dbReference type="NCBI Taxonomy" id="2652173"/>
    <lineage>
        <taxon>Bacteria</taxon>
        <taxon>Pseudomonadati</taxon>
        <taxon>Nitrospirota</taxon>
        <taxon>Nitrospiria</taxon>
        <taxon>Nitrospirales</taxon>
        <taxon>Nitrospiraceae</taxon>
        <taxon>Nitrospira</taxon>
    </lineage>
</organism>
<proteinExistence type="predicted"/>
<reference evidence="2 3" key="1">
    <citation type="journal article" date="2020" name="ISME J.">
        <title>Enrichment and physiological characterization of a novel comammox Nitrospira indicates ammonium inhibition of complete nitrification.</title>
        <authorList>
            <person name="Sakoula D."/>
            <person name="Koch H."/>
            <person name="Frank J."/>
            <person name="Jetten M.S.M."/>
            <person name="van Kessel M.A.H.J."/>
            <person name="Lucker S."/>
        </authorList>
    </citation>
    <scope>NUCLEOTIDE SEQUENCE [LARGE SCALE GENOMIC DNA]</scope>
    <source>
        <strain evidence="2">Comreactor17</strain>
    </source>
</reference>
<dbReference type="AlphaFoldDB" id="A0A7S8FHY7"/>
<gene>
    <name evidence="2" type="ORF">Nkreftii_003887</name>
</gene>
<dbReference type="KEGG" id="nkf:Nkreftii_003887"/>
<accession>A0A7S8FHY7</accession>
<sequence length="220" mass="23564">MILQKQGVAILAAVALVVGVASTASAIESFQERFEWGDMSKPTTIQGRVIVLDPYDEAVWINVAVFGGNAESGLYWQKVHPGKTLKFYAEKSAWQELKKMGRPHAGPAAAKEVPPGSTTDLIEFVVVESEQNHRVISSVKKIPEVAGAMGKPLSISALRLKECAGKHEFDSACSKAKTALNESPVTPDGSNVGMQYDVMLPGGKTVGGLIPWTAPYNQVN</sequence>
<dbReference type="EMBL" id="CP047423">
    <property type="protein sequence ID" value="QPD06113.1"/>
    <property type="molecule type" value="Genomic_DNA"/>
</dbReference>